<accession>A0A517PRF4</accession>
<keyword evidence="2" id="KW-1185">Reference proteome</keyword>
<dbReference type="RefSeq" id="WP_145187069.1">
    <property type="nucleotide sequence ID" value="NZ_CP036266.1"/>
</dbReference>
<sequence>MLQLSRRISYTIESIISVNQIIAFVYVIPLALTLSGCGGDTTASNLPKNSTPSSKPLPEEYRVLASHLSMEMKSDPGHFRDNREIAEIMADVQSTLLDLREIKSNDKEIMYLSDQVQNANTLFLKCINNLNALPKPADEGTLFVGSMLDGFFGNFLGSYHRGLDAEAKQNALNVELQSAIAAVDQLEAALLLLPKVAEKYSATLSDSAGRIVVDFNESWGDSGPNDWLVLQNRGETLKDCTIVVQLTGASGKVRKNVHFLETWPANTSMWGRYQSGEEVLGRTVEKTTVTHVQELDITIYSPQFATQIHYVYQGAEKDKDIAQICKDLSFQGSYQPYQAGIVWDTQRGVQLTLNGVSLLPQCRVDVAFRKGDQSKVWFWNHDSWMKGETKSFNTPKGGLDFDPDRIDFEISFPHTNYKYKTTLNVDTESGK</sequence>
<protein>
    <submittedName>
        <fullName evidence="1">Uncharacterized protein</fullName>
    </submittedName>
</protein>
<name>A0A517PRF4_9PLAN</name>
<dbReference type="OrthoDB" id="208567at2"/>
<evidence type="ECO:0000313" key="2">
    <source>
        <dbReference type="Proteomes" id="UP000320421"/>
    </source>
</evidence>
<gene>
    <name evidence="1" type="ORF">HG66A1_37590</name>
</gene>
<evidence type="ECO:0000313" key="1">
    <source>
        <dbReference type="EMBL" id="QDT21954.1"/>
    </source>
</evidence>
<proteinExistence type="predicted"/>
<organism evidence="1 2">
    <name type="scientific">Gimesia chilikensis</name>
    <dbReference type="NCBI Taxonomy" id="2605989"/>
    <lineage>
        <taxon>Bacteria</taxon>
        <taxon>Pseudomonadati</taxon>
        <taxon>Planctomycetota</taxon>
        <taxon>Planctomycetia</taxon>
        <taxon>Planctomycetales</taxon>
        <taxon>Planctomycetaceae</taxon>
        <taxon>Gimesia</taxon>
    </lineage>
</organism>
<dbReference type="Proteomes" id="UP000320421">
    <property type="component" value="Chromosome"/>
</dbReference>
<dbReference type="EMBL" id="CP036266">
    <property type="protein sequence ID" value="QDT21954.1"/>
    <property type="molecule type" value="Genomic_DNA"/>
</dbReference>
<reference evidence="1 2" key="1">
    <citation type="submission" date="2019-02" db="EMBL/GenBank/DDBJ databases">
        <title>Deep-cultivation of Planctomycetes and their phenomic and genomic characterization uncovers novel biology.</title>
        <authorList>
            <person name="Wiegand S."/>
            <person name="Jogler M."/>
            <person name="Boedeker C."/>
            <person name="Pinto D."/>
            <person name="Vollmers J."/>
            <person name="Rivas-Marin E."/>
            <person name="Kohn T."/>
            <person name="Peeters S.H."/>
            <person name="Heuer A."/>
            <person name="Rast P."/>
            <person name="Oberbeckmann S."/>
            <person name="Bunk B."/>
            <person name="Jeske O."/>
            <person name="Meyerdierks A."/>
            <person name="Storesund J.E."/>
            <person name="Kallscheuer N."/>
            <person name="Luecker S."/>
            <person name="Lage O.M."/>
            <person name="Pohl T."/>
            <person name="Merkel B.J."/>
            <person name="Hornburger P."/>
            <person name="Mueller R.-W."/>
            <person name="Bruemmer F."/>
            <person name="Labrenz M."/>
            <person name="Spormann A.M."/>
            <person name="Op den Camp H."/>
            <person name="Overmann J."/>
            <person name="Amann R."/>
            <person name="Jetten M.S.M."/>
            <person name="Mascher T."/>
            <person name="Medema M.H."/>
            <person name="Devos D.P."/>
            <person name="Kaster A.-K."/>
            <person name="Ovreas L."/>
            <person name="Rohde M."/>
            <person name="Galperin M.Y."/>
            <person name="Jogler C."/>
        </authorList>
    </citation>
    <scope>NUCLEOTIDE SEQUENCE [LARGE SCALE GENOMIC DNA]</scope>
    <source>
        <strain evidence="1 2">HG66A1</strain>
    </source>
</reference>
<dbReference type="AlphaFoldDB" id="A0A517PRF4"/>